<comment type="caution">
    <text evidence="3">The sequence shown here is derived from an EMBL/GenBank/DDBJ whole genome shotgun (WGS) entry which is preliminary data.</text>
</comment>
<evidence type="ECO:0000313" key="3">
    <source>
        <dbReference type="EMBL" id="MBM6858478.1"/>
    </source>
</evidence>
<reference evidence="3 4" key="1">
    <citation type="journal article" date="2021" name="Sci. Rep.">
        <title>The distribution of antibiotic resistance genes in chicken gut microbiota commensals.</title>
        <authorList>
            <person name="Juricova H."/>
            <person name="Matiasovicova J."/>
            <person name="Kubasova T."/>
            <person name="Cejkova D."/>
            <person name="Rychlik I."/>
        </authorList>
    </citation>
    <scope>NUCLEOTIDE SEQUENCE [LARGE SCALE GENOMIC DNA]</scope>
    <source>
        <strain evidence="3 4">An421</strain>
    </source>
</reference>
<dbReference type="EMBL" id="JACJMO010000026">
    <property type="protein sequence ID" value="MBM6858478.1"/>
    <property type="molecule type" value="Genomic_DNA"/>
</dbReference>
<feature type="chain" id="PRO_5041266218" description="NigD-like protein" evidence="2">
    <location>
        <begin position="22"/>
        <end position="278"/>
    </location>
</feature>
<sequence length="278" mass="31036">MKQIKTLMVAALTLVMGVMMTSCLNSDGGESLYDGYFLAKVVSAGGLYGGATLQDAGGNTYQASATSVAKLEANGFSFTDVKMAFIYYKFSVDENGNQITPPDYNATEPQTFQIELVGIQEAPTEYAERVESAEELETNKYETAPIAISDMIGSSSNTVKFDFYENEPMLYMYLQWLLTNGEDEFKKHHIRLVYALDEITADSNELRFYLCHDKGDDDGKTAYIQSWYCFYIQNALADFERVTGAKPTTIKLSLYEDPSSTGTMPTNRTDYTIDNNND</sequence>
<dbReference type="PROSITE" id="PS51257">
    <property type="entry name" value="PROKAR_LIPOPROTEIN"/>
    <property type="match status" value="1"/>
</dbReference>
<dbReference type="Proteomes" id="UP000698924">
    <property type="component" value="Unassembled WGS sequence"/>
</dbReference>
<protein>
    <recommendedName>
        <fullName evidence="5">NigD-like protein</fullName>
    </recommendedName>
</protein>
<feature type="region of interest" description="Disordered" evidence="1">
    <location>
        <begin position="258"/>
        <end position="278"/>
    </location>
</feature>
<organism evidence="3 4">
    <name type="scientific">Caecibacteroides pullorum</name>
    <dbReference type="NCBI Taxonomy" id="2725562"/>
    <lineage>
        <taxon>Bacteria</taxon>
        <taxon>Pseudomonadati</taxon>
        <taxon>Bacteroidota</taxon>
        <taxon>Bacteroidia</taxon>
        <taxon>Bacteroidales</taxon>
        <taxon>Bacteroidaceae</taxon>
        <taxon>Caecibacteroides</taxon>
    </lineage>
</organism>
<evidence type="ECO:0000256" key="2">
    <source>
        <dbReference type="SAM" id="SignalP"/>
    </source>
</evidence>
<keyword evidence="2" id="KW-0732">Signal</keyword>
<keyword evidence="4" id="KW-1185">Reference proteome</keyword>
<evidence type="ECO:0008006" key="5">
    <source>
        <dbReference type="Google" id="ProtNLM"/>
    </source>
</evidence>
<proteinExistence type="predicted"/>
<evidence type="ECO:0000313" key="4">
    <source>
        <dbReference type="Proteomes" id="UP000698924"/>
    </source>
</evidence>
<accession>A0AA40ZUY5</accession>
<name>A0AA40ZUY5_9BACT</name>
<feature type="signal peptide" evidence="2">
    <location>
        <begin position="1"/>
        <end position="21"/>
    </location>
</feature>
<dbReference type="Gene3D" id="2.60.40.3220">
    <property type="match status" value="1"/>
</dbReference>
<evidence type="ECO:0000256" key="1">
    <source>
        <dbReference type="SAM" id="MobiDB-lite"/>
    </source>
</evidence>
<dbReference type="RefSeq" id="WP_204972916.1">
    <property type="nucleotide sequence ID" value="NZ_JAAZTS010000025.1"/>
</dbReference>
<dbReference type="AlphaFoldDB" id="A0AA40ZUY5"/>
<gene>
    <name evidence="3" type="ORF">H6D15_12850</name>
</gene>